<dbReference type="Proteomes" id="UP000239446">
    <property type="component" value="Unassembled WGS sequence"/>
</dbReference>
<dbReference type="EMBL" id="PTIU01000062">
    <property type="protein sequence ID" value="PPK50751.1"/>
    <property type="molecule type" value="Genomic_DNA"/>
</dbReference>
<dbReference type="AlphaFoldDB" id="A0A2S6G1X5"/>
<dbReference type="Proteomes" id="UP000239648">
    <property type="component" value="Unassembled WGS sequence"/>
</dbReference>
<reference evidence="3 4" key="2">
    <citation type="submission" date="2018-02" db="EMBL/GenBank/DDBJ databases">
        <title>Subsurface microbial communities from deep shales in Ohio and West Virginia, USA.</title>
        <authorList>
            <person name="Wrighton K."/>
        </authorList>
    </citation>
    <scope>NUCLEOTIDE SEQUENCE [LARGE SCALE GENOMIC DNA]</scope>
    <source>
        <strain evidence="3 4">UTICA-S1B9</strain>
    </source>
</reference>
<accession>A0A2S6G1X5</accession>
<keyword evidence="5" id="KW-1185">Reference proteome</keyword>
<dbReference type="EMBL" id="PTIT01000056">
    <property type="protein sequence ID" value="PPK49340.1"/>
    <property type="molecule type" value="Genomic_DNA"/>
</dbReference>
<evidence type="ECO:0000256" key="1">
    <source>
        <dbReference type="SAM" id="MobiDB-lite"/>
    </source>
</evidence>
<evidence type="ECO:0000313" key="3">
    <source>
        <dbReference type="EMBL" id="PPK50751.1"/>
    </source>
</evidence>
<proteinExistence type="predicted"/>
<protein>
    <submittedName>
        <fullName evidence="3">Uncharacterized protein</fullName>
    </submittedName>
</protein>
<dbReference type="OrthoDB" id="5682237at2"/>
<evidence type="ECO:0000313" key="5">
    <source>
        <dbReference type="Proteomes" id="UP000239648"/>
    </source>
</evidence>
<feature type="region of interest" description="Disordered" evidence="1">
    <location>
        <begin position="68"/>
        <end position="88"/>
    </location>
</feature>
<name>A0A2S6G1X5_9GAMM</name>
<gene>
    <name evidence="3" type="ORF">B0H24_10623</name>
    <name evidence="2" type="ORF">BY455_1563</name>
</gene>
<reference evidence="2 5" key="1">
    <citation type="submission" date="2018-02" db="EMBL/GenBank/DDBJ databases">
        <title>Deep subsurface shale carbon reservoir microbial communities from Ohio and West Virginia, USA.</title>
        <authorList>
            <person name="Wrighton K."/>
        </authorList>
    </citation>
    <scope>NUCLEOTIDE SEQUENCE [LARGE SCALE GENOMIC DNA]</scope>
    <source>
        <strain evidence="2 5">UTICA-S1B6</strain>
    </source>
</reference>
<evidence type="ECO:0000313" key="2">
    <source>
        <dbReference type="EMBL" id="PPK49340.1"/>
    </source>
</evidence>
<evidence type="ECO:0000313" key="4">
    <source>
        <dbReference type="Proteomes" id="UP000239446"/>
    </source>
</evidence>
<organism evidence="3 4">
    <name type="scientific">Marinobacter persicus</name>
    <dbReference type="NCBI Taxonomy" id="930118"/>
    <lineage>
        <taxon>Bacteria</taxon>
        <taxon>Pseudomonadati</taxon>
        <taxon>Pseudomonadota</taxon>
        <taxon>Gammaproteobacteria</taxon>
        <taxon>Pseudomonadales</taxon>
        <taxon>Marinobacteraceae</taxon>
        <taxon>Marinobacter</taxon>
    </lineage>
</organism>
<sequence length="211" mass="23542">MQYQVIRRDLTETTRKCDFCPQPLTSLKAYVLKHLETGELSYAGPTCAKNSAGEGSLSGIPDLTKFTFPKNDREGGGPGGGGGASEDNPEKRAIEYLMLREYKLIDELNCSYSVLKKYYEKHNNQGLSEGDIRHINNIAAKAPENLSPATLQRIYNYLFWIDVAIDKLPAEKTEFLTGVRSTIVSKGKIYERQTSSINKCLENIDGVPQLK</sequence>
<comment type="caution">
    <text evidence="3">The sequence shown here is derived from an EMBL/GenBank/DDBJ whole genome shotgun (WGS) entry which is preliminary data.</text>
</comment>
<dbReference type="RefSeq" id="WP_146082734.1">
    <property type="nucleotide sequence ID" value="NZ_PTIT01000056.1"/>
</dbReference>